<evidence type="ECO:0000313" key="3">
    <source>
        <dbReference type="Proteomes" id="UP000199306"/>
    </source>
</evidence>
<dbReference type="AlphaFoldDB" id="A0A1I5YTY1"/>
<evidence type="ECO:0000313" key="1">
    <source>
        <dbReference type="EMBL" id="SFQ27183.1"/>
    </source>
</evidence>
<name>A0A1I5YTY1_9BACT</name>
<keyword evidence="3" id="KW-1185">Reference proteome</keyword>
<proteinExistence type="predicted"/>
<accession>A0A1I5YTY1</accession>
<dbReference type="EMBL" id="FOXH01000013">
    <property type="protein sequence ID" value="SFQ27183.1"/>
    <property type="molecule type" value="Genomic_DNA"/>
</dbReference>
<organism evidence="2 3">
    <name type="scientific">Pseudarcicella hirudinis</name>
    <dbReference type="NCBI Taxonomy" id="1079859"/>
    <lineage>
        <taxon>Bacteria</taxon>
        <taxon>Pseudomonadati</taxon>
        <taxon>Bacteroidota</taxon>
        <taxon>Cytophagia</taxon>
        <taxon>Cytophagales</taxon>
        <taxon>Flectobacillaceae</taxon>
        <taxon>Pseudarcicella</taxon>
    </lineage>
</organism>
<dbReference type="OrthoDB" id="9134808at2"/>
<dbReference type="RefSeq" id="WP_092018848.1">
    <property type="nucleotide sequence ID" value="NZ_FOXH01000013.1"/>
</dbReference>
<dbReference type="STRING" id="1079859.SAMN04515674_113147"/>
<reference evidence="2 3" key="1">
    <citation type="submission" date="2016-10" db="EMBL/GenBank/DDBJ databases">
        <authorList>
            <person name="de Groot N.N."/>
        </authorList>
    </citation>
    <scope>NUCLEOTIDE SEQUENCE [LARGE SCALE GENOMIC DNA]</scope>
    <source>
        <strain evidence="2">E92</strain>
        <strain evidence="3">E92,LMG 26720,CCM 7988</strain>
    </source>
</reference>
<dbReference type="Proteomes" id="UP000199306">
    <property type="component" value="Unassembled WGS sequence"/>
</dbReference>
<protein>
    <submittedName>
        <fullName evidence="2">Uncharacterized protein</fullName>
    </submittedName>
</protein>
<gene>
    <name evidence="1" type="ORF">SAMN04515674_113147</name>
    <name evidence="2" type="ORF">SAMN04515674_12161</name>
</gene>
<dbReference type="EMBL" id="FOXH01000021">
    <property type="protein sequence ID" value="SFQ47570.1"/>
    <property type="molecule type" value="Genomic_DNA"/>
</dbReference>
<sequence length="77" mass="8498">MSVKAKFQCNSIVEIGHFKDSLAVSFSVVYGTDGENADYSKSTPAGHLTLNVCKGTKGAEFFKRGDYYYLNFEKASQ</sequence>
<evidence type="ECO:0000313" key="2">
    <source>
        <dbReference type="EMBL" id="SFQ47570.1"/>
    </source>
</evidence>